<proteinExistence type="inferred from homology"/>
<protein>
    <recommendedName>
        <fullName evidence="8">Calnexin</fullName>
    </recommendedName>
</protein>
<feature type="disulfide bond" evidence="9">
    <location>
        <begin position="291"/>
        <end position="326"/>
    </location>
</feature>
<feature type="region of interest" description="Disordered" evidence="11">
    <location>
        <begin position="26"/>
        <end position="47"/>
    </location>
</feature>
<evidence type="ECO:0000256" key="9">
    <source>
        <dbReference type="PIRSR" id="PIRSR601580-3"/>
    </source>
</evidence>
<dbReference type="PANTHER" id="PTHR11073">
    <property type="entry name" value="CALRETICULIN AND CALNEXIN"/>
    <property type="match status" value="1"/>
</dbReference>
<dbReference type="FunFam" id="2.60.120.200:FF:000011">
    <property type="entry name" value="Probable calnexin"/>
    <property type="match status" value="1"/>
</dbReference>
<dbReference type="GO" id="GO:0051082">
    <property type="term" value="F:unfolded protein binding"/>
    <property type="evidence" value="ECO:0007669"/>
    <property type="project" value="InterPro"/>
</dbReference>
<keyword evidence="5 10" id="KW-1133">Transmembrane helix</keyword>
<dbReference type="InterPro" id="IPR013320">
    <property type="entry name" value="ConA-like_dom_sf"/>
</dbReference>
<evidence type="ECO:0000256" key="8">
    <source>
        <dbReference type="ARBA" id="ARBA00040224"/>
    </source>
</evidence>
<evidence type="ECO:0000256" key="2">
    <source>
        <dbReference type="ARBA" id="ARBA00010983"/>
    </source>
</evidence>
<dbReference type="SUPFAM" id="SSF49899">
    <property type="entry name" value="Concanavalin A-like lectins/glucanases"/>
    <property type="match status" value="1"/>
</dbReference>
<evidence type="ECO:0000256" key="11">
    <source>
        <dbReference type="SAM" id="MobiDB-lite"/>
    </source>
</evidence>
<evidence type="ECO:0000313" key="13">
    <source>
        <dbReference type="Proteomes" id="UP000053758"/>
    </source>
</evidence>
<evidence type="ECO:0000256" key="10">
    <source>
        <dbReference type="RuleBase" id="RU362126"/>
    </source>
</evidence>
<reference evidence="12" key="1">
    <citation type="submission" date="2014-07" db="EMBL/GenBank/DDBJ databases">
        <title>Draft genome sequence of the yeast Pseudozyma antarctica JCM 10317 known as a producer of lipase B which used in a wide range of industrial applications.</title>
        <authorList>
            <person name="Morita T."/>
            <person name="Saika A."/>
            <person name="Koike H."/>
        </authorList>
    </citation>
    <scope>NUCLEOTIDE SEQUENCE</scope>
    <source>
        <strain evidence="12">JCM 10317</strain>
    </source>
</reference>
<name>A0A081CCS7_PSEA2</name>
<feature type="compositionally biased region" description="Acidic residues" evidence="11">
    <location>
        <begin position="432"/>
        <end position="446"/>
    </location>
</feature>
<sequence>MQKQKTVGSNRCLRCVGADSLLRVRPDSRVESGPQGGGTPGRGASVGTIWVSGDVGTRLACKWRGEAKARPKASTSPGVGVELRLPTFGCFAPKAQSTALCRSHFTSSLTGNHPSLALTQLLLLPRRHLIPFFFPSTSLTQPLALPHPVAAAAATAAIVAVATMKPAVAAALAAFVLAEVVSADAARPQFTPTSIQAPFIEQFTSDWSERWQTSQASKFQKEDDTEAFKYDGVWAVEEPEVFPGLAGDTGLVLKSKAKQHAISHLFDTPIDPKGKPLVVQYEVKLQKGLGCGGAYIKLLSATEAGVTPDEFSDKTPYTIMFGPDKCGQTNKVHFIFRHKNPKTGEFEEKHVKYPAYPKLAKTSTLYTLVVQPDQTFEIFINNESKKKGSLLEDFEPPVNPSKEIDDPTDSKPADWVEQARIADPTATKPADWDEDAPLEIPDDEATIPDGWLESEPLTVPDPDAQKPEEWDDEEDGEWFAPSIPNPKCEAAPGCGEWVRPVKRNPAYKGKWSAPLIDNPDYKGVWAPRKIANPNFFEDNSPADFNPIGGVGFELWTMDEDILFDNIYIGHDPAQAKAFSAETFEQKIKIEQGQEDAEKEQAAKAADVAEGAGFVDQVRSHVNTFIGAARQDPIAAIKEMPQVAGGLGAAFAGLLGLVGLVGGVLGGSSAKVPKDAKKVDAPSAKGKAKEFAASAKASAVQAKDGVKKRANAVAAKVDDAADDE</sequence>
<feature type="compositionally biased region" description="Basic and acidic residues" evidence="11">
    <location>
        <begin position="402"/>
        <end position="414"/>
    </location>
</feature>
<keyword evidence="4 10" id="KW-0256">Endoplasmic reticulum</keyword>
<dbReference type="FunFam" id="2.10.250.10:FF:000001">
    <property type="entry name" value="Calnexin homolog"/>
    <property type="match status" value="1"/>
</dbReference>
<dbReference type="PROSITE" id="PS00803">
    <property type="entry name" value="CALRETICULIN_1"/>
    <property type="match status" value="1"/>
</dbReference>
<keyword evidence="6 10" id="KW-0472">Membrane</keyword>
<dbReference type="Gene3D" id="2.60.120.200">
    <property type="match status" value="1"/>
</dbReference>
<dbReference type="GO" id="GO:0006457">
    <property type="term" value="P:protein folding"/>
    <property type="evidence" value="ECO:0007669"/>
    <property type="project" value="InterPro"/>
</dbReference>
<comment type="subcellular location">
    <subcellularLocation>
        <location evidence="1">Endoplasmic reticulum membrane</location>
        <topology evidence="1">Single-pass membrane protein</topology>
    </subcellularLocation>
</comment>
<dbReference type="GO" id="GO:0036503">
    <property type="term" value="P:ERAD pathway"/>
    <property type="evidence" value="ECO:0007669"/>
    <property type="project" value="TreeGrafter"/>
</dbReference>
<keyword evidence="9" id="KW-1015">Disulfide bond</keyword>
<feature type="transmembrane region" description="Helical" evidence="10">
    <location>
        <begin position="642"/>
        <end position="664"/>
    </location>
</feature>
<keyword evidence="13" id="KW-1185">Reference proteome</keyword>
<keyword evidence="3 10" id="KW-0812">Transmembrane</keyword>
<evidence type="ECO:0000256" key="6">
    <source>
        <dbReference type="ARBA" id="ARBA00023136"/>
    </source>
</evidence>
<dbReference type="InterPro" id="IPR009033">
    <property type="entry name" value="Calreticulin/calnexin_P_dom_sf"/>
</dbReference>
<organism evidence="12">
    <name type="scientific">Pseudozyma antarctica</name>
    <name type="common">Yeast</name>
    <name type="synonym">Candida antarctica</name>
    <dbReference type="NCBI Taxonomy" id="84753"/>
    <lineage>
        <taxon>Eukaryota</taxon>
        <taxon>Fungi</taxon>
        <taxon>Dikarya</taxon>
        <taxon>Basidiomycota</taxon>
        <taxon>Ustilaginomycotina</taxon>
        <taxon>Ustilaginomycetes</taxon>
        <taxon>Ustilaginales</taxon>
        <taxon>Ustilaginaceae</taxon>
        <taxon>Moesziomyces</taxon>
    </lineage>
</organism>
<evidence type="ECO:0000256" key="1">
    <source>
        <dbReference type="ARBA" id="ARBA00004389"/>
    </source>
</evidence>
<accession>A0A081CCS7</accession>
<dbReference type="AlphaFoldDB" id="A0A081CCS7"/>
<dbReference type="Pfam" id="PF00262">
    <property type="entry name" value="Calreticulin"/>
    <property type="match status" value="1"/>
</dbReference>
<evidence type="ECO:0000256" key="4">
    <source>
        <dbReference type="ARBA" id="ARBA00022824"/>
    </source>
</evidence>
<dbReference type="HOGENOM" id="CLU_018224_1_2_1"/>
<dbReference type="InterPro" id="IPR001580">
    <property type="entry name" value="Calret/calnex"/>
</dbReference>
<dbReference type="Proteomes" id="UP000053758">
    <property type="component" value="Unassembled WGS sequence"/>
</dbReference>
<dbReference type="InterPro" id="IPR018124">
    <property type="entry name" value="Calret/calnex_CS"/>
</dbReference>
<evidence type="ECO:0000313" key="12">
    <source>
        <dbReference type="EMBL" id="GAK64473.1"/>
    </source>
</evidence>
<gene>
    <name evidence="12" type="ORF">PAN0_005c2687</name>
</gene>
<dbReference type="PROSITE" id="PS00804">
    <property type="entry name" value="CALRETICULIN_2"/>
    <property type="match status" value="1"/>
</dbReference>
<evidence type="ECO:0000256" key="7">
    <source>
        <dbReference type="ARBA" id="ARBA00023186"/>
    </source>
</evidence>
<evidence type="ECO:0000256" key="3">
    <source>
        <dbReference type="ARBA" id="ARBA00022692"/>
    </source>
</evidence>
<dbReference type="GeneID" id="26303412"/>
<dbReference type="PRINTS" id="PR00626">
    <property type="entry name" value="CALRETICULIN"/>
</dbReference>
<dbReference type="PANTHER" id="PTHR11073:SF1">
    <property type="entry name" value="CALNEXIN 14D-RELATED"/>
    <property type="match status" value="1"/>
</dbReference>
<dbReference type="SUPFAM" id="SSF63887">
    <property type="entry name" value="P-domain of calnexin/calreticulin"/>
    <property type="match status" value="1"/>
</dbReference>
<evidence type="ECO:0000256" key="5">
    <source>
        <dbReference type="ARBA" id="ARBA00022989"/>
    </source>
</evidence>
<dbReference type="GO" id="GO:0005789">
    <property type="term" value="C:endoplasmic reticulum membrane"/>
    <property type="evidence" value="ECO:0007669"/>
    <property type="project" value="UniProtKB-SubCell"/>
</dbReference>
<feature type="region of interest" description="Disordered" evidence="11">
    <location>
        <begin position="390"/>
        <end position="470"/>
    </location>
</feature>
<dbReference type="RefSeq" id="XP_014657413.1">
    <property type="nucleotide sequence ID" value="XM_014801927.1"/>
</dbReference>
<dbReference type="Gene3D" id="2.10.250.10">
    <property type="entry name" value="Calreticulin/calnexin, P domain"/>
    <property type="match status" value="1"/>
</dbReference>
<keyword evidence="7 10" id="KW-0143">Chaperone</keyword>
<dbReference type="EMBL" id="DF830072">
    <property type="protein sequence ID" value="GAK64473.1"/>
    <property type="molecule type" value="Genomic_DNA"/>
</dbReference>
<dbReference type="GO" id="GO:0005509">
    <property type="term" value="F:calcium ion binding"/>
    <property type="evidence" value="ECO:0007669"/>
    <property type="project" value="InterPro"/>
</dbReference>
<comment type="similarity">
    <text evidence="2 10">Belongs to the calreticulin family.</text>
</comment>